<name>A0A9X3S3C3_9ACTN</name>
<dbReference type="Pfam" id="PF02310">
    <property type="entry name" value="B12-binding"/>
    <property type="match status" value="1"/>
</dbReference>
<dbReference type="Pfam" id="PF02607">
    <property type="entry name" value="B12-binding_2"/>
    <property type="match status" value="1"/>
</dbReference>
<dbReference type="AlphaFoldDB" id="A0A9X3S3C3"/>
<dbReference type="PANTHER" id="PTHR45833">
    <property type="entry name" value="METHIONINE SYNTHASE"/>
    <property type="match status" value="1"/>
</dbReference>
<feature type="domain" description="B12-binding" evidence="3">
    <location>
        <begin position="94"/>
        <end position="218"/>
    </location>
</feature>
<dbReference type="InterPro" id="IPR036594">
    <property type="entry name" value="Meth_synthase_dom"/>
</dbReference>
<dbReference type="SUPFAM" id="SSF47644">
    <property type="entry name" value="Methionine synthase domain"/>
    <property type="match status" value="1"/>
</dbReference>
<dbReference type="InterPro" id="IPR003759">
    <property type="entry name" value="Cbl-bd_cap"/>
</dbReference>
<dbReference type="SMART" id="SM01018">
    <property type="entry name" value="B12-binding_2"/>
    <property type="match status" value="1"/>
</dbReference>
<dbReference type="GO" id="GO:0050667">
    <property type="term" value="P:homocysteine metabolic process"/>
    <property type="evidence" value="ECO:0007669"/>
    <property type="project" value="TreeGrafter"/>
</dbReference>
<dbReference type="InterPro" id="IPR036724">
    <property type="entry name" value="Cobalamin-bd_sf"/>
</dbReference>
<protein>
    <submittedName>
        <fullName evidence="4">Cobalamin-dependent protein</fullName>
    </submittedName>
</protein>
<proteinExistence type="predicted"/>
<keyword evidence="5" id="KW-1185">Reference proteome</keyword>
<dbReference type="GO" id="GO:0046653">
    <property type="term" value="P:tetrahydrofolate metabolic process"/>
    <property type="evidence" value="ECO:0007669"/>
    <property type="project" value="TreeGrafter"/>
</dbReference>
<dbReference type="EMBL" id="JAPDOD010000049">
    <property type="protein sequence ID" value="MDA0165585.1"/>
    <property type="molecule type" value="Genomic_DNA"/>
</dbReference>
<dbReference type="PROSITE" id="PS51332">
    <property type="entry name" value="B12_BINDING"/>
    <property type="match status" value="1"/>
</dbReference>
<reference evidence="4" key="1">
    <citation type="submission" date="2022-10" db="EMBL/GenBank/DDBJ databases">
        <title>The WGS of Solirubrobacter ginsenosidimutans DSM 21036.</title>
        <authorList>
            <person name="Jiang Z."/>
        </authorList>
    </citation>
    <scope>NUCLEOTIDE SEQUENCE</scope>
    <source>
        <strain evidence="4">DSM 21036</strain>
    </source>
</reference>
<evidence type="ECO:0000256" key="1">
    <source>
        <dbReference type="ARBA" id="ARBA00022723"/>
    </source>
</evidence>
<dbReference type="InterPro" id="IPR050554">
    <property type="entry name" value="Met_Synthase/Corrinoid"/>
</dbReference>
<evidence type="ECO:0000259" key="3">
    <source>
        <dbReference type="PROSITE" id="PS51332"/>
    </source>
</evidence>
<dbReference type="GO" id="GO:0031419">
    <property type="term" value="F:cobalamin binding"/>
    <property type="evidence" value="ECO:0007669"/>
    <property type="project" value="InterPro"/>
</dbReference>
<dbReference type="InterPro" id="IPR006158">
    <property type="entry name" value="Cobalamin-bd"/>
</dbReference>
<comment type="caution">
    <text evidence="4">The sequence shown here is derived from an EMBL/GenBank/DDBJ whole genome shotgun (WGS) entry which is preliminary data.</text>
</comment>
<dbReference type="Proteomes" id="UP001149140">
    <property type="component" value="Unassembled WGS sequence"/>
</dbReference>
<dbReference type="GO" id="GO:0046872">
    <property type="term" value="F:metal ion binding"/>
    <property type="evidence" value="ECO:0007669"/>
    <property type="project" value="UniProtKB-KW"/>
</dbReference>
<keyword evidence="2" id="KW-0170">Cobalt</keyword>
<organism evidence="4 5">
    <name type="scientific">Solirubrobacter ginsenosidimutans</name>
    <dbReference type="NCBI Taxonomy" id="490573"/>
    <lineage>
        <taxon>Bacteria</taxon>
        <taxon>Bacillati</taxon>
        <taxon>Actinomycetota</taxon>
        <taxon>Thermoleophilia</taxon>
        <taxon>Solirubrobacterales</taxon>
        <taxon>Solirubrobacteraceae</taxon>
        <taxon>Solirubrobacter</taxon>
    </lineage>
</organism>
<accession>A0A9X3S3C3</accession>
<dbReference type="Gene3D" id="1.10.1240.10">
    <property type="entry name" value="Methionine synthase domain"/>
    <property type="match status" value="1"/>
</dbReference>
<evidence type="ECO:0000256" key="2">
    <source>
        <dbReference type="ARBA" id="ARBA00023285"/>
    </source>
</evidence>
<evidence type="ECO:0000313" key="4">
    <source>
        <dbReference type="EMBL" id="MDA0165585.1"/>
    </source>
</evidence>
<dbReference type="PANTHER" id="PTHR45833:SF1">
    <property type="entry name" value="METHIONINE SYNTHASE"/>
    <property type="match status" value="1"/>
</dbReference>
<evidence type="ECO:0000313" key="5">
    <source>
        <dbReference type="Proteomes" id="UP001149140"/>
    </source>
</evidence>
<dbReference type="RefSeq" id="WP_270044846.1">
    <property type="nucleotide sequence ID" value="NZ_JAPDOD010000049.1"/>
</dbReference>
<dbReference type="GO" id="GO:0005829">
    <property type="term" value="C:cytosol"/>
    <property type="evidence" value="ECO:0007669"/>
    <property type="project" value="TreeGrafter"/>
</dbReference>
<dbReference type="SUPFAM" id="SSF52242">
    <property type="entry name" value="Cobalamin (vitamin B12)-binding domain"/>
    <property type="match status" value="1"/>
</dbReference>
<gene>
    <name evidence="4" type="ORF">OM076_35275</name>
</gene>
<dbReference type="Gene3D" id="3.40.50.280">
    <property type="entry name" value="Cobalamin-binding domain"/>
    <property type="match status" value="1"/>
</dbReference>
<keyword evidence="1" id="KW-0479">Metal-binding</keyword>
<sequence length="218" mass="23301">MVGPTLLRLRRTFTHALFAGDAQAAERAVSEAMDSGLTAAEIDIELITPALIMIGDKWATGEISVADEHLASEIALRVLALQRERRRGERLRRGRRVLLLAPQGERHVIGLNMASDLLLEAGYDTRLLGADVPLADIGLAAARNHADVVAFTATMPDSAERLDAAIDYLRAVRPETEVVLGGSAVSFELAATWNAAVCPDVSSVVATVDALVHHAPLN</sequence>
<dbReference type="GO" id="GO:0008705">
    <property type="term" value="F:methionine synthase activity"/>
    <property type="evidence" value="ECO:0007669"/>
    <property type="project" value="TreeGrafter"/>
</dbReference>